<dbReference type="GO" id="GO:0003700">
    <property type="term" value="F:DNA-binding transcription factor activity"/>
    <property type="evidence" value="ECO:0007669"/>
    <property type="project" value="InterPro"/>
</dbReference>
<dbReference type="OrthoDB" id="2612963at2"/>
<dbReference type="PROSITE" id="PS50995">
    <property type="entry name" value="HTH_MARR_2"/>
    <property type="match status" value="1"/>
</dbReference>
<proteinExistence type="predicted"/>
<evidence type="ECO:0000256" key="1">
    <source>
        <dbReference type="ARBA" id="ARBA00023015"/>
    </source>
</evidence>
<dbReference type="STRING" id="1423747.FC69_GL001206"/>
<dbReference type="PANTHER" id="PTHR42756:SF1">
    <property type="entry name" value="TRANSCRIPTIONAL REPRESSOR OF EMRAB OPERON"/>
    <property type="match status" value="1"/>
</dbReference>
<evidence type="ECO:0000313" key="6">
    <source>
        <dbReference type="Proteomes" id="UP000051264"/>
    </source>
</evidence>
<dbReference type="AlphaFoldDB" id="A0A0R1RYF2"/>
<reference evidence="5 6" key="1">
    <citation type="journal article" date="2015" name="Genome Announc.">
        <title>Expanding the biotechnology potential of lactobacilli through comparative genomics of 213 strains and associated genera.</title>
        <authorList>
            <person name="Sun Z."/>
            <person name="Harris H.M."/>
            <person name="McCann A."/>
            <person name="Guo C."/>
            <person name="Argimon S."/>
            <person name="Zhang W."/>
            <person name="Yang X."/>
            <person name="Jeffery I.B."/>
            <person name="Cooney J.C."/>
            <person name="Kagawa T.F."/>
            <person name="Liu W."/>
            <person name="Song Y."/>
            <person name="Salvetti E."/>
            <person name="Wrobel A."/>
            <person name="Rasinkangas P."/>
            <person name="Parkhill J."/>
            <person name="Rea M.C."/>
            <person name="O'Sullivan O."/>
            <person name="Ritari J."/>
            <person name="Douillard F.P."/>
            <person name="Paul Ross R."/>
            <person name="Yang R."/>
            <person name="Briner A.E."/>
            <person name="Felis G.E."/>
            <person name="de Vos W.M."/>
            <person name="Barrangou R."/>
            <person name="Klaenhammer T.R."/>
            <person name="Caufield P.W."/>
            <person name="Cui Y."/>
            <person name="Zhang H."/>
            <person name="O'Toole P.W."/>
        </authorList>
    </citation>
    <scope>NUCLEOTIDE SEQUENCE [LARGE SCALE GENOMIC DNA]</scope>
    <source>
        <strain evidence="5 6">DSM 14340</strain>
    </source>
</reference>
<evidence type="ECO:0000313" key="5">
    <source>
        <dbReference type="EMBL" id="KRL61996.1"/>
    </source>
</evidence>
<organism evidence="5 6">
    <name type="scientific">Latilactobacillus fuchuensis DSM 14340 = JCM 11249</name>
    <dbReference type="NCBI Taxonomy" id="1423747"/>
    <lineage>
        <taxon>Bacteria</taxon>
        <taxon>Bacillati</taxon>
        <taxon>Bacillota</taxon>
        <taxon>Bacilli</taxon>
        <taxon>Lactobacillales</taxon>
        <taxon>Lactobacillaceae</taxon>
        <taxon>Latilactobacillus</taxon>
    </lineage>
</organism>
<keyword evidence="2" id="KW-0238">DNA-binding</keyword>
<evidence type="ECO:0000256" key="3">
    <source>
        <dbReference type="ARBA" id="ARBA00023163"/>
    </source>
</evidence>
<keyword evidence="3" id="KW-0804">Transcription</keyword>
<dbReference type="RefSeq" id="WP_025082752.1">
    <property type="nucleotide sequence ID" value="NZ_AZEX01000002.1"/>
</dbReference>
<dbReference type="InterPro" id="IPR036390">
    <property type="entry name" value="WH_DNA-bd_sf"/>
</dbReference>
<dbReference type="Gene3D" id="1.10.10.10">
    <property type="entry name" value="Winged helix-like DNA-binding domain superfamily/Winged helix DNA-binding domain"/>
    <property type="match status" value="1"/>
</dbReference>
<feature type="domain" description="HTH marR-type" evidence="4">
    <location>
        <begin position="1"/>
        <end position="137"/>
    </location>
</feature>
<keyword evidence="1" id="KW-0805">Transcription regulation</keyword>
<dbReference type="EMBL" id="AZEX01000002">
    <property type="protein sequence ID" value="KRL61996.1"/>
    <property type="molecule type" value="Genomic_DNA"/>
</dbReference>
<dbReference type="InterPro" id="IPR000835">
    <property type="entry name" value="HTH_MarR-typ"/>
</dbReference>
<dbReference type="PRINTS" id="PR00598">
    <property type="entry name" value="HTHMARR"/>
</dbReference>
<dbReference type="GO" id="GO:0003677">
    <property type="term" value="F:DNA binding"/>
    <property type="evidence" value="ECO:0007669"/>
    <property type="project" value="UniProtKB-KW"/>
</dbReference>
<sequence length="160" mass="18877">MTELSNDLFQTFNKVIHLYRHYYGMQFSSHHRSVSQIRILKLLNRENGQMQGQLADTLDIRPSSLTECLKKLEAKHYIQRQSDHYDKRITHVFITNQGRSIIKEALDGRNEFTETLFSSLTADEQQLLSKLLNKLETTLDDKQNFDFMAEFTERLHQAKL</sequence>
<dbReference type="SUPFAM" id="SSF46785">
    <property type="entry name" value="Winged helix' DNA-binding domain"/>
    <property type="match status" value="1"/>
</dbReference>
<dbReference type="eggNOG" id="COG1846">
    <property type="taxonomic scope" value="Bacteria"/>
</dbReference>
<protein>
    <submittedName>
        <fullName evidence="5">MarR family protein</fullName>
    </submittedName>
</protein>
<dbReference type="InterPro" id="IPR036388">
    <property type="entry name" value="WH-like_DNA-bd_sf"/>
</dbReference>
<dbReference type="PANTHER" id="PTHR42756">
    <property type="entry name" value="TRANSCRIPTIONAL REGULATOR, MARR"/>
    <property type="match status" value="1"/>
</dbReference>
<evidence type="ECO:0000259" key="4">
    <source>
        <dbReference type="PROSITE" id="PS50995"/>
    </source>
</evidence>
<dbReference type="PATRIC" id="fig|1423747.3.peg.1231"/>
<accession>A0A0R1RYF2</accession>
<dbReference type="SMART" id="SM00347">
    <property type="entry name" value="HTH_MARR"/>
    <property type="match status" value="1"/>
</dbReference>
<comment type="caution">
    <text evidence="5">The sequence shown here is derived from an EMBL/GenBank/DDBJ whole genome shotgun (WGS) entry which is preliminary data.</text>
</comment>
<name>A0A0R1RYF2_9LACO</name>
<evidence type="ECO:0000256" key="2">
    <source>
        <dbReference type="ARBA" id="ARBA00023125"/>
    </source>
</evidence>
<dbReference type="Proteomes" id="UP000051264">
    <property type="component" value="Unassembled WGS sequence"/>
</dbReference>
<gene>
    <name evidence="5" type="ORF">FC69_GL001206</name>
</gene>
<dbReference type="Pfam" id="PF01047">
    <property type="entry name" value="MarR"/>
    <property type="match status" value="1"/>
</dbReference>